<sequence length="240" mass="26339">MSMLEIRKLSMFFGGLAALHDVNFDVRQGEILALIGPNGAGKTTLFNCVNGFYNPSEGQVLFKGQPISGLKPHKVCQMGIARTFQVVKPLSRMSVFDNVLASAFLRNPTRKGAQDVADEVLHFTGLWDDRDQLSKGLPLGKRKRLEIARALATQPEFLLLDESFAGLNPAELDVSIDIIRGIKQQGITVMIIEHHMKVIMAISDRIVVLNFGQKIAEGSPAEISADRQVVEAYLGEEHGA</sequence>
<evidence type="ECO:0000256" key="3">
    <source>
        <dbReference type="ARBA" id="ARBA00022840"/>
    </source>
</evidence>
<dbReference type="Gene3D" id="3.40.50.300">
    <property type="entry name" value="P-loop containing nucleotide triphosphate hydrolases"/>
    <property type="match status" value="1"/>
</dbReference>
<feature type="domain" description="ABC transporter" evidence="4">
    <location>
        <begin position="4"/>
        <end position="236"/>
    </location>
</feature>
<dbReference type="PANTHER" id="PTHR45772">
    <property type="entry name" value="CONSERVED COMPONENT OF ABC TRANSPORTER FOR NATURAL AMINO ACIDS-RELATED"/>
    <property type="match status" value="1"/>
</dbReference>
<name>A0ABS0J6Q3_9BACT</name>
<dbReference type="Pfam" id="PF00005">
    <property type="entry name" value="ABC_tran"/>
    <property type="match status" value="1"/>
</dbReference>
<evidence type="ECO:0000313" key="5">
    <source>
        <dbReference type="EMBL" id="MBG3877621.1"/>
    </source>
</evidence>
<proteinExistence type="predicted"/>
<dbReference type="InterPro" id="IPR027417">
    <property type="entry name" value="P-loop_NTPase"/>
</dbReference>
<dbReference type="GO" id="GO:0005524">
    <property type="term" value="F:ATP binding"/>
    <property type="evidence" value="ECO:0007669"/>
    <property type="project" value="UniProtKB-KW"/>
</dbReference>
<dbReference type="InterPro" id="IPR032823">
    <property type="entry name" value="BCA_ABC_TP_C"/>
</dbReference>
<dbReference type="RefSeq" id="WP_167126131.1">
    <property type="nucleotide sequence ID" value="NZ_VRYY01000332.1"/>
</dbReference>
<dbReference type="InterPro" id="IPR003593">
    <property type="entry name" value="AAA+_ATPase"/>
</dbReference>
<keyword evidence="6" id="KW-1185">Reference proteome</keyword>
<dbReference type="PROSITE" id="PS50893">
    <property type="entry name" value="ABC_TRANSPORTER_2"/>
    <property type="match status" value="1"/>
</dbReference>
<dbReference type="SUPFAM" id="SSF52540">
    <property type="entry name" value="P-loop containing nucleoside triphosphate hydrolases"/>
    <property type="match status" value="1"/>
</dbReference>
<evidence type="ECO:0000256" key="2">
    <source>
        <dbReference type="ARBA" id="ARBA00022741"/>
    </source>
</evidence>
<dbReference type="Pfam" id="PF12399">
    <property type="entry name" value="BCA_ABC_TP_C"/>
    <property type="match status" value="1"/>
</dbReference>
<evidence type="ECO:0000256" key="1">
    <source>
        <dbReference type="ARBA" id="ARBA00022448"/>
    </source>
</evidence>
<evidence type="ECO:0000313" key="6">
    <source>
        <dbReference type="Proteomes" id="UP001194469"/>
    </source>
</evidence>
<protein>
    <submittedName>
        <fullName evidence="5">ABC transporter ATP-binding protein</fullName>
    </submittedName>
</protein>
<dbReference type="CDD" id="cd03219">
    <property type="entry name" value="ABC_Mj1267_LivG_branched"/>
    <property type="match status" value="1"/>
</dbReference>
<dbReference type="EMBL" id="VRYY01000332">
    <property type="protein sequence ID" value="MBG3877621.1"/>
    <property type="molecule type" value="Genomic_DNA"/>
</dbReference>
<keyword evidence="1" id="KW-0813">Transport</keyword>
<dbReference type="InterPro" id="IPR003439">
    <property type="entry name" value="ABC_transporter-like_ATP-bd"/>
</dbReference>
<reference evidence="5 6" key="1">
    <citation type="submission" date="2019-08" db="EMBL/GenBank/DDBJ databases">
        <authorList>
            <person name="Luo N."/>
        </authorList>
    </citation>
    <scope>NUCLEOTIDE SEQUENCE [LARGE SCALE GENOMIC DNA]</scope>
    <source>
        <strain evidence="5 6">NCIMB 9442</strain>
    </source>
</reference>
<comment type="caution">
    <text evidence="5">The sequence shown here is derived from an EMBL/GenBank/DDBJ whole genome shotgun (WGS) entry which is preliminary data.</text>
</comment>
<dbReference type="SMART" id="SM00382">
    <property type="entry name" value="AAA"/>
    <property type="match status" value="1"/>
</dbReference>
<evidence type="ECO:0000259" key="4">
    <source>
        <dbReference type="PROSITE" id="PS50893"/>
    </source>
</evidence>
<gene>
    <name evidence="5" type="ORF">FVW20_11495</name>
</gene>
<dbReference type="PANTHER" id="PTHR45772:SF7">
    <property type="entry name" value="AMINO ACID ABC TRANSPORTER ATP-BINDING PROTEIN"/>
    <property type="match status" value="1"/>
</dbReference>
<dbReference type="InterPro" id="IPR051120">
    <property type="entry name" value="ABC_AA/LPS_Transport"/>
</dbReference>
<keyword evidence="2" id="KW-0547">Nucleotide-binding</keyword>
<dbReference type="Proteomes" id="UP001194469">
    <property type="component" value="Unassembled WGS sequence"/>
</dbReference>
<keyword evidence="3 5" id="KW-0067">ATP-binding</keyword>
<organism evidence="5 6">
    <name type="scientific">Nitratidesulfovibrio oxamicus</name>
    <dbReference type="NCBI Taxonomy" id="32016"/>
    <lineage>
        <taxon>Bacteria</taxon>
        <taxon>Pseudomonadati</taxon>
        <taxon>Thermodesulfobacteriota</taxon>
        <taxon>Desulfovibrionia</taxon>
        <taxon>Desulfovibrionales</taxon>
        <taxon>Desulfovibrionaceae</taxon>
        <taxon>Nitratidesulfovibrio</taxon>
    </lineage>
</organism>
<accession>A0ABS0J6Q3</accession>